<feature type="domain" description="Intradiol ring-cleavage dioxygenases" evidence="2">
    <location>
        <begin position="93"/>
        <end position="169"/>
    </location>
</feature>
<dbReference type="GO" id="GO:0016702">
    <property type="term" value="F:oxidoreductase activity, acting on single donors with incorporation of molecular oxygen, incorporation of two atoms of oxygen"/>
    <property type="evidence" value="ECO:0007669"/>
    <property type="project" value="InterPro"/>
</dbReference>
<evidence type="ECO:0000313" key="3">
    <source>
        <dbReference type="EMBL" id="OSS47236.1"/>
    </source>
</evidence>
<dbReference type="Gene3D" id="2.60.130.10">
    <property type="entry name" value="Aromatic compound dioxygenase"/>
    <property type="match status" value="1"/>
</dbReference>
<dbReference type="InParanoid" id="A0A1Y2LTM2"/>
<dbReference type="InterPro" id="IPR000627">
    <property type="entry name" value="Intradiol_dOase_C"/>
</dbReference>
<evidence type="ECO:0000256" key="1">
    <source>
        <dbReference type="SAM" id="SignalP"/>
    </source>
</evidence>
<organism evidence="3 4">
    <name type="scientific">Epicoccum nigrum</name>
    <name type="common">Soil fungus</name>
    <name type="synonym">Epicoccum purpurascens</name>
    <dbReference type="NCBI Taxonomy" id="105696"/>
    <lineage>
        <taxon>Eukaryota</taxon>
        <taxon>Fungi</taxon>
        <taxon>Dikarya</taxon>
        <taxon>Ascomycota</taxon>
        <taxon>Pezizomycotina</taxon>
        <taxon>Dothideomycetes</taxon>
        <taxon>Pleosporomycetidae</taxon>
        <taxon>Pleosporales</taxon>
        <taxon>Pleosporineae</taxon>
        <taxon>Didymellaceae</taxon>
        <taxon>Epicoccum</taxon>
    </lineage>
</organism>
<dbReference type="PANTHER" id="PTHR34315">
    <property type="match status" value="1"/>
</dbReference>
<dbReference type="PANTHER" id="PTHR34315:SF4">
    <property type="entry name" value="INTRADIOL RING-CLEAVAGE DIOXYGENASES DOMAIN-CONTAINING PROTEIN"/>
    <property type="match status" value="1"/>
</dbReference>
<feature type="chain" id="PRO_5013390920" description="Intradiol ring-cleavage dioxygenases domain-containing protein" evidence="1">
    <location>
        <begin position="20"/>
        <end position="323"/>
    </location>
</feature>
<keyword evidence="1" id="KW-0732">Signal</keyword>
<feature type="signal peptide" evidence="1">
    <location>
        <begin position="1"/>
        <end position="19"/>
    </location>
</feature>
<dbReference type="STRING" id="105696.A0A1Y2LTM2"/>
<dbReference type="CDD" id="cd03457">
    <property type="entry name" value="intradiol_dioxygenase_like"/>
    <property type="match status" value="1"/>
</dbReference>
<dbReference type="SUPFAM" id="SSF49482">
    <property type="entry name" value="Aromatic compound dioxygenase"/>
    <property type="match status" value="1"/>
</dbReference>
<dbReference type="EMBL" id="KZ107849">
    <property type="protein sequence ID" value="OSS47236.1"/>
    <property type="molecule type" value="Genomic_DNA"/>
</dbReference>
<dbReference type="OMA" id="HIHTKVH"/>
<evidence type="ECO:0000313" key="4">
    <source>
        <dbReference type="Proteomes" id="UP000193240"/>
    </source>
</evidence>
<accession>A0A1Y2LTM2</accession>
<reference evidence="3 4" key="1">
    <citation type="journal article" date="2017" name="Genome Announc.">
        <title>Genome sequence of the saprophytic ascomycete Epicoccum nigrum ICMP 19927 strain isolated from New Zealand.</title>
        <authorList>
            <person name="Fokin M."/>
            <person name="Fleetwood D."/>
            <person name="Weir B.S."/>
            <person name="Villas-Boas S.G."/>
        </authorList>
    </citation>
    <scope>NUCLEOTIDE SEQUENCE [LARGE SCALE GENOMIC DNA]</scope>
    <source>
        <strain evidence="3 4">ICMP 19927</strain>
    </source>
</reference>
<gene>
    <name evidence="3" type="ORF">B5807_10112</name>
</gene>
<protein>
    <recommendedName>
        <fullName evidence="2">Intradiol ring-cleavage dioxygenases domain-containing protein</fullName>
    </recommendedName>
</protein>
<dbReference type="GO" id="GO:0008199">
    <property type="term" value="F:ferric iron binding"/>
    <property type="evidence" value="ECO:0007669"/>
    <property type="project" value="InterPro"/>
</dbReference>
<keyword evidence="4" id="KW-1185">Reference proteome</keyword>
<evidence type="ECO:0000259" key="2">
    <source>
        <dbReference type="Pfam" id="PF00775"/>
    </source>
</evidence>
<dbReference type="Proteomes" id="UP000193240">
    <property type="component" value="Unassembled WGS sequence"/>
</dbReference>
<proteinExistence type="predicted"/>
<dbReference type="InterPro" id="IPR015889">
    <property type="entry name" value="Intradiol_dOase_core"/>
</dbReference>
<name>A0A1Y2LTM2_EPING</name>
<sequence>MKFASTLAVVTGLITSVAAHGPLLGRDEVLRRADMSKRCEGAVAHFNKKRMAKRTEERQEDVSTPYYSSIQNQTCILTPEVIMGPYVWPESQFVRSNMTEDQPGVPLSLDVGVMDMATCEPLPDAMVSLWQANATGSYSSFTKLNPNLSFGQLLRSLNLTHVEYGVTDLHTDDTTWLRGMSPTNKEGMMQMDTIFPGFYAGRTIHIHSQVYTNYTLLPNGTISSGNLVNTGQMYFDEELIEQMMALQPYASHTQIERVTNAKDTHYAEGFENGWNPVISVIPMNEEDRTKGMIGYITLGIDTTDLNRPPNFIEPASPLPSSIA</sequence>
<dbReference type="Pfam" id="PF00775">
    <property type="entry name" value="Dioxygenase_C"/>
    <property type="match status" value="1"/>
</dbReference>
<dbReference type="AlphaFoldDB" id="A0A1Y2LTM2"/>